<reference evidence="1" key="1">
    <citation type="submission" date="2020-08" db="EMBL/GenBank/DDBJ databases">
        <title>Multicomponent nature underlies the extraordinary mechanical properties of spider dragline silk.</title>
        <authorList>
            <person name="Kono N."/>
            <person name="Nakamura H."/>
            <person name="Mori M."/>
            <person name="Yoshida Y."/>
            <person name="Ohtoshi R."/>
            <person name="Malay A.D."/>
            <person name="Moran D.A.P."/>
            <person name="Tomita M."/>
            <person name="Numata K."/>
            <person name="Arakawa K."/>
        </authorList>
    </citation>
    <scope>NUCLEOTIDE SEQUENCE</scope>
</reference>
<evidence type="ECO:0000313" key="1">
    <source>
        <dbReference type="EMBL" id="GFU60057.1"/>
    </source>
</evidence>
<proteinExistence type="predicted"/>
<comment type="caution">
    <text evidence="1">The sequence shown here is derived from an EMBL/GenBank/DDBJ whole genome shotgun (WGS) entry which is preliminary data.</text>
</comment>
<sequence length="142" mass="16448">MSVLGRWLETSNQVDLEIPRILDPAKRTPERQFELLIQNYPGSLNNSRKSSFNSTRNTHVHPTSVVSLANFWLLMKPIWGHENSPDPYPVHRSSSNHHPQNHRNPAEDILKLSFPLESDLNLKDFIYQTPAYINQNIRAPEK</sequence>
<gene>
    <name evidence="1" type="ORF">NPIL_240991</name>
</gene>
<name>A0A8X6R981_NEPPI</name>
<keyword evidence="2" id="KW-1185">Reference proteome</keyword>
<evidence type="ECO:0000313" key="2">
    <source>
        <dbReference type="Proteomes" id="UP000887013"/>
    </source>
</evidence>
<organism evidence="1 2">
    <name type="scientific">Nephila pilipes</name>
    <name type="common">Giant wood spider</name>
    <name type="synonym">Nephila maculata</name>
    <dbReference type="NCBI Taxonomy" id="299642"/>
    <lineage>
        <taxon>Eukaryota</taxon>
        <taxon>Metazoa</taxon>
        <taxon>Ecdysozoa</taxon>
        <taxon>Arthropoda</taxon>
        <taxon>Chelicerata</taxon>
        <taxon>Arachnida</taxon>
        <taxon>Araneae</taxon>
        <taxon>Araneomorphae</taxon>
        <taxon>Entelegynae</taxon>
        <taxon>Araneoidea</taxon>
        <taxon>Nephilidae</taxon>
        <taxon>Nephila</taxon>
    </lineage>
</organism>
<accession>A0A8X6R981</accession>
<dbReference type="AlphaFoldDB" id="A0A8X6R981"/>
<dbReference type="EMBL" id="BMAW01040542">
    <property type="protein sequence ID" value="GFU60057.1"/>
    <property type="molecule type" value="Genomic_DNA"/>
</dbReference>
<dbReference type="Proteomes" id="UP000887013">
    <property type="component" value="Unassembled WGS sequence"/>
</dbReference>
<protein>
    <submittedName>
        <fullName evidence="1">Uncharacterized protein</fullName>
    </submittedName>
</protein>